<dbReference type="AlphaFoldDB" id="A0AAW1CJN1"/>
<reference evidence="2 3" key="1">
    <citation type="submission" date="2022-12" db="EMBL/GenBank/DDBJ databases">
        <title>Chromosome-level genome assembly of true bugs.</title>
        <authorList>
            <person name="Ma L."/>
            <person name="Li H."/>
        </authorList>
    </citation>
    <scope>NUCLEOTIDE SEQUENCE [LARGE SCALE GENOMIC DNA]</scope>
    <source>
        <strain evidence="2">Lab_2022b</strain>
    </source>
</reference>
<name>A0AAW1CJN1_9HEMI</name>
<keyword evidence="3" id="KW-1185">Reference proteome</keyword>
<evidence type="ECO:0000256" key="1">
    <source>
        <dbReference type="SAM" id="Phobius"/>
    </source>
</evidence>
<keyword evidence="1" id="KW-0472">Membrane</keyword>
<evidence type="ECO:0000313" key="2">
    <source>
        <dbReference type="EMBL" id="KAK9498647.1"/>
    </source>
</evidence>
<feature type="transmembrane region" description="Helical" evidence="1">
    <location>
        <begin position="38"/>
        <end position="65"/>
    </location>
</feature>
<proteinExistence type="predicted"/>
<keyword evidence="1" id="KW-1133">Transmembrane helix</keyword>
<sequence>MQRFAFSTAIEQLKANRNFKYVFLEHTMTKFYRFESNFIFHLSLLKIFLYSTLMLLNLALINFWAVSA</sequence>
<accession>A0AAW1CJN1</accession>
<dbReference type="EMBL" id="JAPXFL010000012">
    <property type="protein sequence ID" value="KAK9498647.1"/>
    <property type="molecule type" value="Genomic_DNA"/>
</dbReference>
<dbReference type="Proteomes" id="UP001461498">
    <property type="component" value="Unassembled WGS sequence"/>
</dbReference>
<gene>
    <name evidence="2" type="ORF">O3M35_003233</name>
</gene>
<keyword evidence="1" id="KW-0812">Transmembrane</keyword>
<evidence type="ECO:0000313" key="3">
    <source>
        <dbReference type="Proteomes" id="UP001461498"/>
    </source>
</evidence>
<protein>
    <submittedName>
        <fullName evidence="2">Uncharacterized protein</fullName>
    </submittedName>
</protein>
<comment type="caution">
    <text evidence="2">The sequence shown here is derived from an EMBL/GenBank/DDBJ whole genome shotgun (WGS) entry which is preliminary data.</text>
</comment>
<organism evidence="2 3">
    <name type="scientific">Rhynocoris fuscipes</name>
    <dbReference type="NCBI Taxonomy" id="488301"/>
    <lineage>
        <taxon>Eukaryota</taxon>
        <taxon>Metazoa</taxon>
        <taxon>Ecdysozoa</taxon>
        <taxon>Arthropoda</taxon>
        <taxon>Hexapoda</taxon>
        <taxon>Insecta</taxon>
        <taxon>Pterygota</taxon>
        <taxon>Neoptera</taxon>
        <taxon>Paraneoptera</taxon>
        <taxon>Hemiptera</taxon>
        <taxon>Heteroptera</taxon>
        <taxon>Panheteroptera</taxon>
        <taxon>Cimicomorpha</taxon>
        <taxon>Reduviidae</taxon>
        <taxon>Harpactorinae</taxon>
        <taxon>Harpactorini</taxon>
        <taxon>Rhynocoris</taxon>
    </lineage>
</organism>